<dbReference type="HAMAP" id="MF_00595">
    <property type="entry name" value="PEPcase_type1"/>
    <property type="match status" value="1"/>
</dbReference>
<dbReference type="GO" id="GO:0006107">
    <property type="term" value="P:oxaloacetate metabolic process"/>
    <property type="evidence" value="ECO:0007669"/>
    <property type="project" value="UniProtKB-UniRule"/>
</dbReference>
<comment type="subunit">
    <text evidence="10">Homotetramer.</text>
</comment>
<name>A0A2T5GRV1_9SPHN</name>
<evidence type="ECO:0000256" key="7">
    <source>
        <dbReference type="ARBA" id="ARBA00023239"/>
    </source>
</evidence>
<evidence type="ECO:0000256" key="6">
    <source>
        <dbReference type="ARBA" id="ARBA00022842"/>
    </source>
</evidence>
<comment type="cofactor">
    <cofactor evidence="1 10">
        <name>Mg(2+)</name>
        <dbReference type="ChEBI" id="CHEBI:18420"/>
    </cofactor>
</comment>
<protein>
    <recommendedName>
        <fullName evidence="5 10">Phosphoenolpyruvate carboxylase</fullName>
        <shortName evidence="10">PEPC</shortName>
        <shortName evidence="10">PEPCase</shortName>
        <ecNumber evidence="4 10">4.1.1.31</ecNumber>
    </recommendedName>
</protein>
<keyword evidence="7 10" id="KW-0456">Lyase</keyword>
<dbReference type="GO" id="GO:0006099">
    <property type="term" value="P:tricarboxylic acid cycle"/>
    <property type="evidence" value="ECO:0007669"/>
    <property type="project" value="InterPro"/>
</dbReference>
<comment type="catalytic activity">
    <reaction evidence="9 10">
        <text>oxaloacetate + phosphate = phosphoenolpyruvate + hydrogencarbonate</text>
        <dbReference type="Rhea" id="RHEA:28370"/>
        <dbReference type="ChEBI" id="CHEBI:16452"/>
        <dbReference type="ChEBI" id="CHEBI:17544"/>
        <dbReference type="ChEBI" id="CHEBI:43474"/>
        <dbReference type="ChEBI" id="CHEBI:58702"/>
        <dbReference type="EC" id="4.1.1.31"/>
    </reaction>
</comment>
<proteinExistence type="inferred from homology"/>
<comment type="similarity">
    <text evidence="3 10">Belongs to the PEPCase type 1 family.</text>
</comment>
<dbReference type="EMBL" id="QAOG01000001">
    <property type="protein sequence ID" value="PTQ62052.1"/>
    <property type="molecule type" value="Genomic_DNA"/>
</dbReference>
<dbReference type="PRINTS" id="PR00150">
    <property type="entry name" value="PEPCARBXLASE"/>
</dbReference>
<evidence type="ECO:0000256" key="1">
    <source>
        <dbReference type="ARBA" id="ARBA00001946"/>
    </source>
</evidence>
<dbReference type="InterPro" id="IPR021135">
    <property type="entry name" value="PEP_COase"/>
</dbReference>
<dbReference type="PROSITE" id="PS00781">
    <property type="entry name" value="PEPCASE_1"/>
    <property type="match status" value="1"/>
</dbReference>
<evidence type="ECO:0000256" key="10">
    <source>
        <dbReference type="HAMAP-Rule" id="MF_00595"/>
    </source>
</evidence>
<keyword evidence="13" id="KW-0670">Pyruvate</keyword>
<dbReference type="NCBIfam" id="NF000584">
    <property type="entry name" value="PRK00009.1"/>
    <property type="match status" value="1"/>
</dbReference>
<dbReference type="PANTHER" id="PTHR30523:SF6">
    <property type="entry name" value="PHOSPHOENOLPYRUVATE CARBOXYLASE"/>
    <property type="match status" value="1"/>
</dbReference>
<keyword evidence="14" id="KW-1185">Reference proteome</keyword>
<evidence type="ECO:0000256" key="2">
    <source>
        <dbReference type="ARBA" id="ARBA00003670"/>
    </source>
</evidence>
<reference evidence="13 14" key="1">
    <citation type="submission" date="2018-04" db="EMBL/GenBank/DDBJ databases">
        <title>Genomic Encyclopedia of Type Strains, Phase III (KMG-III): the genomes of soil and plant-associated and newly described type strains.</title>
        <authorList>
            <person name="Whitman W."/>
        </authorList>
    </citation>
    <scope>NUCLEOTIDE SEQUENCE [LARGE SCALE GENOMIC DNA]</scope>
    <source>
        <strain evidence="13 14">MA101b</strain>
    </source>
</reference>
<evidence type="ECO:0000256" key="4">
    <source>
        <dbReference type="ARBA" id="ARBA00012305"/>
    </source>
</evidence>
<keyword evidence="8 10" id="KW-0120">Carbon dioxide fixation</keyword>
<evidence type="ECO:0000313" key="13">
    <source>
        <dbReference type="EMBL" id="PTQ62052.1"/>
    </source>
</evidence>
<evidence type="ECO:0000256" key="8">
    <source>
        <dbReference type="ARBA" id="ARBA00023300"/>
    </source>
</evidence>
<gene>
    <name evidence="10" type="primary">ppc</name>
    <name evidence="13" type="ORF">C8J26_0326</name>
</gene>
<keyword evidence="6 10" id="KW-0460">Magnesium</keyword>
<dbReference type="InterPro" id="IPR018129">
    <property type="entry name" value="PEP_COase_Lys_AS"/>
</dbReference>
<dbReference type="EC" id="4.1.1.31" evidence="4 10"/>
<accession>A0A2T5GRV1</accession>
<dbReference type="Pfam" id="PF00311">
    <property type="entry name" value="PEPcase"/>
    <property type="match status" value="1"/>
</dbReference>
<dbReference type="Proteomes" id="UP000244189">
    <property type="component" value="Unassembled WGS sequence"/>
</dbReference>
<dbReference type="GO" id="GO:0015977">
    <property type="term" value="P:carbon fixation"/>
    <property type="evidence" value="ECO:0007669"/>
    <property type="project" value="UniProtKB-UniRule"/>
</dbReference>
<dbReference type="GO" id="GO:0005829">
    <property type="term" value="C:cytosol"/>
    <property type="evidence" value="ECO:0007669"/>
    <property type="project" value="TreeGrafter"/>
</dbReference>
<sequence>MASLPAIANNSDIRFLGKLLGDVIRAYGGERLFEATETIRKASVERHRDASEGKPGDDRAVDLSLEKLSLDETLDFVRGFMLFSMLANLAEDRQGIAAEDGADLASAIAQLESEGIDRTQIRALLDHALIAPVLTAHPTEVRRKSMIDHRNRIAELMGLRDLGRDTTPDGDSVDDAILRQIALLWQTRVLRRDRLYVTDEVDTALSYLRDVFLPALPALYQRWDRALGERTPSFLRPGSWIGGDRDGNPYVTADSLRTALSKASEAVLGYYCEAVHALGAELSISTEHAPADAAVQALADASGDNAASRSDEPYRRALSGIYARLAATHETLTGKPSPRPGRLTGEPYASPAEFRADLVTLAHGLGSALKTGGALGRLIRAVETFGFHLATLDLRQNSAVHERVVAELLNVAGVEGDYLALDEDARVALLRRELANARPLTSRFAAYTDETAGELAIVQAAADAHAAYGPACITNYIVSMAQSVSDLLEVNLLLKEVGLYRPGGTGSHQSNTLMGAETPTAAIMAVPLFETIGDLEAAPGVMTAWFALPEIATISTARGHQEVMIGYSDSNKDGGYLTSTWQLSKASTALKPVFAAAGVGMQLFHGRGGAVGRGGGSAFRAIRAQPPGTVQGRIRITEQGEVIAAKYGTRDAAMTNLEAIASATLLASLEPERLSNADNASFSAAMDTLSATAFHSYRDLVYGTEGFSTFFRQMTPIAEIAGLKIGSRPASRTKSDRIEDLRAIPWVFSWAQARVMLPGWYGVGRAIADFEDKALLKDMAQGWPLFASALANLEMVLAKSDIGIAERYAGLVEDDTLREIFTTIRDGWHQTHDGLLQVTGQSRLLEKHPALDASIRLRLPYIEPLNLLQIELIKRRRAGEDDPRIGEGILLSINAIATALRNSG</sequence>
<evidence type="ECO:0000313" key="14">
    <source>
        <dbReference type="Proteomes" id="UP000244189"/>
    </source>
</evidence>
<dbReference type="AlphaFoldDB" id="A0A2T5GRV1"/>
<dbReference type="SUPFAM" id="SSF51621">
    <property type="entry name" value="Phosphoenolpyruvate/pyruvate domain"/>
    <property type="match status" value="1"/>
</dbReference>
<evidence type="ECO:0000256" key="5">
    <source>
        <dbReference type="ARBA" id="ARBA00022419"/>
    </source>
</evidence>
<dbReference type="PROSITE" id="PS00393">
    <property type="entry name" value="PEPCASE_2"/>
    <property type="match status" value="1"/>
</dbReference>
<dbReference type="InterPro" id="IPR033129">
    <property type="entry name" value="PEPCASE_His_AS"/>
</dbReference>
<evidence type="ECO:0000256" key="11">
    <source>
        <dbReference type="PROSITE-ProRule" id="PRU10111"/>
    </source>
</evidence>
<feature type="active site" evidence="10 12">
    <location>
        <position position="572"/>
    </location>
</feature>
<dbReference type="RefSeq" id="WP_107956456.1">
    <property type="nucleotide sequence ID" value="NZ_QAOG01000001.1"/>
</dbReference>
<comment type="caution">
    <text evidence="13">The sequence shown here is derived from an EMBL/GenBank/DDBJ whole genome shotgun (WGS) entry which is preliminary data.</text>
</comment>
<dbReference type="GO" id="GO:0000287">
    <property type="term" value="F:magnesium ion binding"/>
    <property type="evidence" value="ECO:0007669"/>
    <property type="project" value="UniProtKB-UniRule"/>
</dbReference>
<comment type="function">
    <text evidence="2 10">Forms oxaloacetate, a four-carbon dicarboxylic acid source for the tricarboxylic acid cycle.</text>
</comment>
<dbReference type="Gene3D" id="1.20.1440.90">
    <property type="entry name" value="Phosphoenolpyruvate/pyruvate domain"/>
    <property type="match status" value="1"/>
</dbReference>
<evidence type="ECO:0000256" key="3">
    <source>
        <dbReference type="ARBA" id="ARBA00008346"/>
    </source>
</evidence>
<dbReference type="GO" id="GO:0008964">
    <property type="term" value="F:phosphoenolpyruvate carboxylase activity"/>
    <property type="evidence" value="ECO:0007669"/>
    <property type="project" value="UniProtKB-UniRule"/>
</dbReference>
<organism evidence="13 14">
    <name type="scientific">Sphingomonas aurantiaca</name>
    <dbReference type="NCBI Taxonomy" id="185949"/>
    <lineage>
        <taxon>Bacteria</taxon>
        <taxon>Pseudomonadati</taxon>
        <taxon>Pseudomonadota</taxon>
        <taxon>Alphaproteobacteria</taxon>
        <taxon>Sphingomonadales</taxon>
        <taxon>Sphingomonadaceae</taxon>
        <taxon>Sphingomonas</taxon>
    </lineage>
</organism>
<evidence type="ECO:0000256" key="9">
    <source>
        <dbReference type="ARBA" id="ARBA00048995"/>
    </source>
</evidence>
<dbReference type="PANTHER" id="PTHR30523">
    <property type="entry name" value="PHOSPHOENOLPYRUVATE CARBOXYLASE"/>
    <property type="match status" value="1"/>
</dbReference>
<evidence type="ECO:0000256" key="12">
    <source>
        <dbReference type="PROSITE-ProRule" id="PRU10112"/>
    </source>
</evidence>
<dbReference type="InterPro" id="IPR015813">
    <property type="entry name" value="Pyrv/PenolPyrv_kinase-like_dom"/>
</dbReference>
<dbReference type="InterPro" id="IPR022805">
    <property type="entry name" value="PEP_COase_bac/pln-type"/>
</dbReference>
<feature type="active site" evidence="10 11">
    <location>
        <position position="137"/>
    </location>
</feature>